<dbReference type="InterPro" id="IPR002938">
    <property type="entry name" value="FAD-bd"/>
</dbReference>
<dbReference type="VEuPathDB" id="FungiDB:AB675_3684"/>
<accession>A0A0N1NWM4</accession>
<dbReference type="InterPro" id="IPR036188">
    <property type="entry name" value="FAD/NAD-bd_sf"/>
</dbReference>
<proteinExistence type="predicted"/>
<reference evidence="5 6" key="1">
    <citation type="submission" date="2015-06" db="EMBL/GenBank/DDBJ databases">
        <title>Draft genome of the ant-associated black yeast Phialophora attae CBS 131958.</title>
        <authorList>
            <person name="Moreno L.F."/>
            <person name="Stielow B.J."/>
            <person name="de Hoog S."/>
            <person name="Vicente V.A."/>
            <person name="Weiss V.A."/>
            <person name="de Vries M."/>
            <person name="Cruz L.M."/>
            <person name="Souza E.M."/>
        </authorList>
    </citation>
    <scope>NUCLEOTIDE SEQUENCE [LARGE SCALE GENOMIC DNA]</scope>
    <source>
        <strain evidence="5 6">CBS 131958</strain>
    </source>
</reference>
<evidence type="ECO:0000313" key="5">
    <source>
        <dbReference type="EMBL" id="KPI37044.1"/>
    </source>
</evidence>
<evidence type="ECO:0000256" key="3">
    <source>
        <dbReference type="ARBA" id="ARBA00023002"/>
    </source>
</evidence>
<dbReference type="RefSeq" id="XP_017997007.1">
    <property type="nucleotide sequence ID" value="XM_018143757.1"/>
</dbReference>
<gene>
    <name evidence="5" type="ORF">AB675_3684</name>
</gene>
<dbReference type="PRINTS" id="PR00420">
    <property type="entry name" value="RNGMNOXGNASE"/>
</dbReference>
<dbReference type="Gene3D" id="3.30.9.10">
    <property type="entry name" value="D-Amino Acid Oxidase, subunit A, domain 2"/>
    <property type="match status" value="1"/>
</dbReference>
<dbReference type="PANTHER" id="PTHR43004:SF21">
    <property type="entry name" value="FAD-BINDING DOMAIN-CONTAINING PROTEIN-RELATED"/>
    <property type="match status" value="1"/>
</dbReference>
<dbReference type="Proteomes" id="UP000038010">
    <property type="component" value="Unassembled WGS sequence"/>
</dbReference>
<dbReference type="GO" id="GO:0016709">
    <property type="term" value="F:oxidoreductase activity, acting on paired donors, with incorporation or reduction of molecular oxygen, NAD(P)H as one donor, and incorporation of one atom of oxygen"/>
    <property type="evidence" value="ECO:0007669"/>
    <property type="project" value="UniProtKB-ARBA"/>
</dbReference>
<dbReference type="GO" id="GO:0071949">
    <property type="term" value="F:FAD binding"/>
    <property type="evidence" value="ECO:0007669"/>
    <property type="project" value="InterPro"/>
</dbReference>
<dbReference type="STRING" id="1664694.A0A0N1NWM4"/>
<keyword evidence="2" id="KW-0274">FAD</keyword>
<sequence length="565" mass="62236">MGVQQNGADQRQPPDETPVLIVGAGPAGLIAALQLSKNGQRCVLIERNLDTTKWPKMDITNCRSMELLKRLDVDRGLREVGVSQEYSFDVNISTGLSEGGQLIAKWPSQGLPSPDAWRKRIRTNNDGSNPREPYQRCSQAIFEAWLKPQLQSNPLVDAYFGWKLESLTEESSHVDSTLVDTAGNRHSIRSRYVIGCDGAGSKVRSAVGIALKGGPVPGAMHLIHFKSRDLSRLHKQGQFWHIFFTSGSVIISQDEIDTWTVHTPIPVGADVSDVDPKQAIYRALGGDCAPYEIEIDEVLVTSTWRPNIYLADKYMSQGKRIFLSGDAAHQNIPTGGYGMNTAVGDSFDIGWKIAAVLAGHGGPHLLDSYEAERRPVAARNLERSGVHHTVHATYQQWCLRAPSASTSQNEEGRSLRDRIAAHVAQNDGENTDHGIELGYRYNGSGVIVTDDASQEPAWTPKEYVPSTWPGARAPHVYLSDGKTSIFDKFGTGPAFTLVDFSADGKYAQSFERAARSARVPLEVVRLLMRRMRGRYGNAMPCSYDRMITWPGAHPQMVRPGPLSMC</sequence>
<organism evidence="5 6">
    <name type="scientific">Cyphellophora attinorum</name>
    <dbReference type="NCBI Taxonomy" id="1664694"/>
    <lineage>
        <taxon>Eukaryota</taxon>
        <taxon>Fungi</taxon>
        <taxon>Dikarya</taxon>
        <taxon>Ascomycota</taxon>
        <taxon>Pezizomycotina</taxon>
        <taxon>Eurotiomycetes</taxon>
        <taxon>Chaetothyriomycetidae</taxon>
        <taxon>Chaetothyriales</taxon>
        <taxon>Cyphellophoraceae</taxon>
        <taxon>Cyphellophora</taxon>
    </lineage>
</organism>
<dbReference type="EMBL" id="LFJN01000026">
    <property type="protein sequence ID" value="KPI37044.1"/>
    <property type="molecule type" value="Genomic_DNA"/>
</dbReference>
<evidence type="ECO:0000313" key="6">
    <source>
        <dbReference type="Proteomes" id="UP000038010"/>
    </source>
</evidence>
<feature type="domain" description="FAD-binding" evidence="4">
    <location>
        <begin position="16"/>
        <end position="384"/>
    </location>
</feature>
<dbReference type="Pfam" id="PF01494">
    <property type="entry name" value="FAD_binding_3"/>
    <property type="match status" value="1"/>
</dbReference>
<dbReference type="AlphaFoldDB" id="A0A0N1NWM4"/>
<dbReference type="Gene3D" id="3.40.30.120">
    <property type="match status" value="1"/>
</dbReference>
<dbReference type="InterPro" id="IPR050641">
    <property type="entry name" value="RIFMO-like"/>
</dbReference>
<keyword evidence="1" id="KW-0285">Flavoprotein</keyword>
<comment type="caution">
    <text evidence="5">The sequence shown here is derived from an EMBL/GenBank/DDBJ whole genome shotgun (WGS) entry which is preliminary data.</text>
</comment>
<dbReference type="SUPFAM" id="SSF51905">
    <property type="entry name" value="FAD/NAD(P)-binding domain"/>
    <property type="match status" value="1"/>
</dbReference>
<evidence type="ECO:0000256" key="2">
    <source>
        <dbReference type="ARBA" id="ARBA00022827"/>
    </source>
</evidence>
<keyword evidence="3" id="KW-0560">Oxidoreductase</keyword>
<dbReference type="PANTHER" id="PTHR43004">
    <property type="entry name" value="TRK SYSTEM POTASSIUM UPTAKE PROTEIN"/>
    <property type="match status" value="1"/>
</dbReference>
<dbReference type="GeneID" id="28735637"/>
<dbReference type="Gene3D" id="3.50.50.60">
    <property type="entry name" value="FAD/NAD(P)-binding domain"/>
    <property type="match status" value="1"/>
</dbReference>
<evidence type="ECO:0000259" key="4">
    <source>
        <dbReference type="Pfam" id="PF01494"/>
    </source>
</evidence>
<dbReference type="OrthoDB" id="2096480at2759"/>
<protein>
    <submittedName>
        <fullName evidence="5">Tetracenomycin polyketide synthesis hydroxylase TcmG</fullName>
    </submittedName>
</protein>
<name>A0A0N1NWM4_9EURO</name>
<evidence type="ECO:0000256" key="1">
    <source>
        <dbReference type="ARBA" id="ARBA00022630"/>
    </source>
</evidence>
<keyword evidence="6" id="KW-1185">Reference proteome</keyword>